<feature type="transmembrane region" description="Helical" evidence="8">
    <location>
        <begin position="6"/>
        <end position="23"/>
    </location>
</feature>
<dbReference type="RefSeq" id="WP_179757207.1">
    <property type="nucleotide sequence ID" value="NZ_JACCBU010000001.1"/>
</dbReference>
<comment type="similarity">
    <text evidence="2">Belongs to the CPA3 antiporters (TC 2.A.63) subunit F family.</text>
</comment>
<organism evidence="9 10">
    <name type="scientific">Microlunatus parietis</name>
    <dbReference type="NCBI Taxonomy" id="682979"/>
    <lineage>
        <taxon>Bacteria</taxon>
        <taxon>Bacillati</taxon>
        <taxon>Actinomycetota</taxon>
        <taxon>Actinomycetes</taxon>
        <taxon>Propionibacteriales</taxon>
        <taxon>Propionibacteriaceae</taxon>
        <taxon>Microlunatus</taxon>
    </lineage>
</organism>
<evidence type="ECO:0000256" key="1">
    <source>
        <dbReference type="ARBA" id="ARBA00004651"/>
    </source>
</evidence>
<evidence type="ECO:0000256" key="8">
    <source>
        <dbReference type="SAM" id="Phobius"/>
    </source>
</evidence>
<accession>A0A7Y9LG23</accession>
<gene>
    <name evidence="9" type="ORF">BKA15_006030</name>
</gene>
<evidence type="ECO:0000313" key="10">
    <source>
        <dbReference type="Proteomes" id="UP000569914"/>
    </source>
</evidence>
<reference evidence="9 10" key="1">
    <citation type="submission" date="2020-07" db="EMBL/GenBank/DDBJ databases">
        <title>Sequencing the genomes of 1000 actinobacteria strains.</title>
        <authorList>
            <person name="Klenk H.-P."/>
        </authorList>
    </citation>
    <scope>NUCLEOTIDE SEQUENCE [LARGE SCALE GENOMIC DNA]</scope>
    <source>
        <strain evidence="9 10">DSM 22083</strain>
    </source>
</reference>
<keyword evidence="10" id="KW-1185">Reference proteome</keyword>
<dbReference type="AlphaFoldDB" id="A0A7Y9LG23"/>
<keyword evidence="6 8" id="KW-1133">Transmembrane helix</keyword>
<proteinExistence type="inferred from homology"/>
<dbReference type="Pfam" id="PF04066">
    <property type="entry name" value="MrpF_PhaF"/>
    <property type="match status" value="1"/>
</dbReference>
<sequence>MIVTVILGIGVVLLGVAAVLTLIRMSKGPSTLDRVVATDVMIAIVIAALATEAVMHKHATTLPVILVLALLGFAGSLSIARFVSDRDKAVKWNVPPDFDPKRGERP</sequence>
<keyword evidence="5 8" id="KW-0812">Transmembrane</keyword>
<dbReference type="GO" id="GO:0015385">
    <property type="term" value="F:sodium:proton antiporter activity"/>
    <property type="evidence" value="ECO:0007669"/>
    <property type="project" value="TreeGrafter"/>
</dbReference>
<dbReference type="PANTHER" id="PTHR34702:SF1">
    <property type="entry name" value="NA(+)_H(+) ANTIPORTER SUBUNIT F"/>
    <property type="match status" value="1"/>
</dbReference>
<evidence type="ECO:0000256" key="6">
    <source>
        <dbReference type="ARBA" id="ARBA00022989"/>
    </source>
</evidence>
<evidence type="ECO:0000256" key="2">
    <source>
        <dbReference type="ARBA" id="ARBA00009212"/>
    </source>
</evidence>
<evidence type="ECO:0000256" key="3">
    <source>
        <dbReference type="ARBA" id="ARBA00022448"/>
    </source>
</evidence>
<feature type="transmembrane region" description="Helical" evidence="8">
    <location>
        <begin position="61"/>
        <end position="83"/>
    </location>
</feature>
<dbReference type="GO" id="GO:0005886">
    <property type="term" value="C:plasma membrane"/>
    <property type="evidence" value="ECO:0007669"/>
    <property type="project" value="UniProtKB-SubCell"/>
</dbReference>
<comment type="caution">
    <text evidence="9">The sequence shown here is derived from an EMBL/GenBank/DDBJ whole genome shotgun (WGS) entry which is preliminary data.</text>
</comment>
<evidence type="ECO:0000256" key="5">
    <source>
        <dbReference type="ARBA" id="ARBA00022692"/>
    </source>
</evidence>
<keyword evidence="3" id="KW-0813">Transport</keyword>
<protein>
    <submittedName>
        <fullName evidence="9">Multicomponent Na+:H+ antiporter subunit F</fullName>
    </submittedName>
</protein>
<dbReference type="InterPro" id="IPR007208">
    <property type="entry name" value="MrpF/PhaF-like"/>
</dbReference>
<comment type="subcellular location">
    <subcellularLocation>
        <location evidence="1">Cell membrane</location>
        <topology evidence="1">Multi-pass membrane protein</topology>
    </subcellularLocation>
</comment>
<keyword evidence="7 8" id="KW-0472">Membrane</keyword>
<feature type="transmembrane region" description="Helical" evidence="8">
    <location>
        <begin position="35"/>
        <end position="55"/>
    </location>
</feature>
<evidence type="ECO:0000256" key="4">
    <source>
        <dbReference type="ARBA" id="ARBA00022475"/>
    </source>
</evidence>
<name>A0A7Y9LG23_9ACTN</name>
<evidence type="ECO:0000313" key="9">
    <source>
        <dbReference type="EMBL" id="NYE74701.1"/>
    </source>
</evidence>
<dbReference type="Proteomes" id="UP000569914">
    <property type="component" value="Unassembled WGS sequence"/>
</dbReference>
<dbReference type="PANTHER" id="PTHR34702">
    <property type="entry name" value="NA(+)/H(+) ANTIPORTER SUBUNIT F1"/>
    <property type="match status" value="1"/>
</dbReference>
<evidence type="ECO:0000256" key="7">
    <source>
        <dbReference type="ARBA" id="ARBA00023136"/>
    </source>
</evidence>
<dbReference type="EMBL" id="JACCBU010000001">
    <property type="protein sequence ID" value="NYE74701.1"/>
    <property type="molecule type" value="Genomic_DNA"/>
</dbReference>
<keyword evidence="4" id="KW-1003">Cell membrane</keyword>